<evidence type="ECO:0000259" key="11">
    <source>
        <dbReference type="Pfam" id="PF07730"/>
    </source>
</evidence>
<evidence type="ECO:0000256" key="8">
    <source>
        <dbReference type="ARBA" id="ARBA00023012"/>
    </source>
</evidence>
<dbReference type="STRING" id="1160718.SU9_23590"/>
<dbReference type="AlphaFoldDB" id="J1S136"/>
<evidence type="ECO:0000256" key="6">
    <source>
        <dbReference type="ARBA" id="ARBA00022777"/>
    </source>
</evidence>
<evidence type="ECO:0000256" key="5">
    <source>
        <dbReference type="ARBA" id="ARBA00022741"/>
    </source>
</evidence>
<keyword evidence="7" id="KW-0067">ATP-binding</keyword>
<gene>
    <name evidence="12" type="ORF">SU9_23590</name>
</gene>
<reference evidence="12" key="1">
    <citation type="journal article" date="2012" name="J. Bacteriol.">
        <title>Genome Sequence of Streptomyces auratus Strain AGR0001, a Phoslactomycin-Producing Actinomycete.</title>
        <authorList>
            <person name="Han X."/>
            <person name="Li M."/>
            <person name="Ding Z."/>
            <person name="Zhao J."/>
            <person name="Ji K."/>
            <person name="Wen M."/>
            <person name="Lu T."/>
        </authorList>
    </citation>
    <scope>NUCLEOTIDE SEQUENCE [LARGE SCALE GENOMIC DNA]</scope>
    <source>
        <strain evidence="12">AGR0001</strain>
    </source>
</reference>
<dbReference type="InterPro" id="IPR003594">
    <property type="entry name" value="HATPase_dom"/>
</dbReference>
<evidence type="ECO:0000256" key="2">
    <source>
        <dbReference type="ARBA" id="ARBA00012438"/>
    </source>
</evidence>
<dbReference type="GO" id="GO:0016020">
    <property type="term" value="C:membrane"/>
    <property type="evidence" value="ECO:0007669"/>
    <property type="project" value="InterPro"/>
</dbReference>
<dbReference type="Gene3D" id="3.30.565.10">
    <property type="entry name" value="Histidine kinase-like ATPase, C-terminal domain"/>
    <property type="match status" value="1"/>
</dbReference>
<dbReference type="GO" id="GO:0046983">
    <property type="term" value="F:protein dimerization activity"/>
    <property type="evidence" value="ECO:0007669"/>
    <property type="project" value="InterPro"/>
</dbReference>
<evidence type="ECO:0000256" key="9">
    <source>
        <dbReference type="SAM" id="Phobius"/>
    </source>
</evidence>
<dbReference type="RefSeq" id="WP_006606227.1">
    <property type="nucleotide sequence ID" value="NZ_CP072931.1"/>
</dbReference>
<dbReference type="EMBL" id="AJGV01000141">
    <property type="protein sequence ID" value="EJJ04517.1"/>
    <property type="molecule type" value="Genomic_DNA"/>
</dbReference>
<keyword evidence="8" id="KW-0902">Two-component regulatory system</keyword>
<evidence type="ECO:0000256" key="7">
    <source>
        <dbReference type="ARBA" id="ARBA00022840"/>
    </source>
</evidence>
<feature type="transmembrane region" description="Helical" evidence="9">
    <location>
        <begin position="106"/>
        <end position="123"/>
    </location>
</feature>
<evidence type="ECO:0000313" key="12">
    <source>
        <dbReference type="EMBL" id="EJJ04517.1"/>
    </source>
</evidence>
<organism evidence="12">
    <name type="scientific">Streptomyces auratus AGR0001</name>
    <dbReference type="NCBI Taxonomy" id="1160718"/>
    <lineage>
        <taxon>Bacteria</taxon>
        <taxon>Bacillati</taxon>
        <taxon>Actinomycetota</taxon>
        <taxon>Actinomycetes</taxon>
        <taxon>Kitasatosporales</taxon>
        <taxon>Streptomycetaceae</taxon>
        <taxon>Streptomyces</taxon>
    </lineage>
</organism>
<feature type="transmembrane region" description="Helical" evidence="9">
    <location>
        <begin position="28"/>
        <end position="44"/>
    </location>
</feature>
<dbReference type="InterPro" id="IPR011712">
    <property type="entry name" value="Sig_transdc_His_kin_sub3_dim/P"/>
</dbReference>
<evidence type="ECO:0000259" key="10">
    <source>
        <dbReference type="Pfam" id="PF02518"/>
    </source>
</evidence>
<dbReference type="PATRIC" id="fig|1160718.3.peg.4772"/>
<dbReference type="GO" id="GO:0005524">
    <property type="term" value="F:ATP binding"/>
    <property type="evidence" value="ECO:0007669"/>
    <property type="project" value="UniProtKB-KW"/>
</dbReference>
<dbReference type="Pfam" id="PF07730">
    <property type="entry name" value="HisKA_3"/>
    <property type="match status" value="1"/>
</dbReference>
<feature type="domain" description="Signal transduction histidine kinase subgroup 3 dimerisation and phosphoacceptor" evidence="11">
    <location>
        <begin position="191"/>
        <end position="255"/>
    </location>
</feature>
<evidence type="ECO:0000256" key="4">
    <source>
        <dbReference type="ARBA" id="ARBA00022679"/>
    </source>
</evidence>
<feature type="transmembrane region" description="Helical" evidence="9">
    <location>
        <begin position="56"/>
        <end position="74"/>
    </location>
</feature>
<evidence type="ECO:0000256" key="3">
    <source>
        <dbReference type="ARBA" id="ARBA00022553"/>
    </source>
</evidence>
<keyword evidence="6 12" id="KW-0418">Kinase</keyword>
<keyword evidence="5" id="KW-0547">Nucleotide-binding</keyword>
<dbReference type="Pfam" id="PF02518">
    <property type="entry name" value="HATPase_c"/>
    <property type="match status" value="1"/>
</dbReference>
<keyword evidence="4" id="KW-0808">Transferase</keyword>
<keyword evidence="3" id="KW-0597">Phosphoprotein</keyword>
<keyword evidence="9" id="KW-0472">Membrane</keyword>
<dbReference type="GO" id="GO:0000155">
    <property type="term" value="F:phosphorelay sensor kinase activity"/>
    <property type="evidence" value="ECO:0007669"/>
    <property type="project" value="InterPro"/>
</dbReference>
<sequence length="398" mass="41372">MSERTGKRLVPDRSPVTGWRLPRPRPGVAAKAGLAVLLLFLVGFETVELAGQPLRPYATVVATAVVVCLCAVPATRIPLTVRGWTAATVSLAGSAVLIAGQHALQVWGLGEGIALLVLLTAVVHRAPARTAAVLGPLLGLACMLAPLRDIRLGIFTVVHAVLTVVVAAYSLILRRQDAQRLRDLAAVRAAERLELARELHDLVAHHVTGIVVQARAARFTALEGQQAGATFERIETSGSEALGAMRRLVRVLRENGAQTHPVAGLAEVRAMTDAFARTGPPVVLALDRGVADALPADVAAAVYRIVREALTNIRKHAADATAVRIGLRPVPLGAELRIANDGGAPARLCEQARGGGFGLAGLTERAEAMGGRLTAGPAAEGGWELTAVLPLEGGAAAA</sequence>
<dbReference type="CDD" id="cd16917">
    <property type="entry name" value="HATPase_UhpB-NarQ-NarX-like"/>
    <property type="match status" value="1"/>
</dbReference>
<dbReference type="InterPro" id="IPR036890">
    <property type="entry name" value="HATPase_C_sf"/>
</dbReference>
<feature type="domain" description="Histidine kinase/HSP90-like ATPase" evidence="10">
    <location>
        <begin position="300"/>
        <end position="392"/>
    </location>
</feature>
<comment type="catalytic activity">
    <reaction evidence="1">
        <text>ATP + protein L-histidine = ADP + protein N-phospho-L-histidine.</text>
        <dbReference type="EC" id="2.7.13.3"/>
    </reaction>
</comment>
<dbReference type="SUPFAM" id="SSF55874">
    <property type="entry name" value="ATPase domain of HSP90 chaperone/DNA topoisomerase II/histidine kinase"/>
    <property type="match status" value="1"/>
</dbReference>
<dbReference type="HOGENOM" id="CLU_000445_20_1_11"/>
<accession>J1S136</accession>
<evidence type="ECO:0000256" key="1">
    <source>
        <dbReference type="ARBA" id="ARBA00000085"/>
    </source>
</evidence>
<protein>
    <recommendedName>
        <fullName evidence="2">histidine kinase</fullName>
        <ecNumber evidence="2">2.7.13.3</ecNumber>
    </recommendedName>
</protein>
<dbReference type="Gene3D" id="1.20.5.1930">
    <property type="match status" value="1"/>
</dbReference>
<name>J1S136_9ACTN</name>
<dbReference type="EC" id="2.7.13.3" evidence="2"/>
<comment type="caution">
    <text evidence="12">The sequence shown here is derived from an EMBL/GenBank/DDBJ whole genome shotgun (WGS) entry which is preliminary data.</text>
</comment>
<feature type="transmembrane region" description="Helical" evidence="9">
    <location>
        <begin position="153"/>
        <end position="172"/>
    </location>
</feature>
<dbReference type="eggNOG" id="COG4585">
    <property type="taxonomic scope" value="Bacteria"/>
</dbReference>
<keyword evidence="9" id="KW-0812">Transmembrane</keyword>
<dbReference type="PANTHER" id="PTHR24421:SF10">
    <property type="entry name" value="NITRATE_NITRITE SENSOR PROTEIN NARQ"/>
    <property type="match status" value="1"/>
</dbReference>
<feature type="transmembrane region" description="Helical" evidence="9">
    <location>
        <begin position="130"/>
        <end position="147"/>
    </location>
</feature>
<feature type="transmembrane region" description="Helical" evidence="9">
    <location>
        <begin position="81"/>
        <end position="100"/>
    </location>
</feature>
<keyword evidence="9" id="KW-1133">Transmembrane helix</keyword>
<dbReference type="InterPro" id="IPR050482">
    <property type="entry name" value="Sensor_HK_TwoCompSys"/>
</dbReference>
<proteinExistence type="predicted"/>
<dbReference type="PANTHER" id="PTHR24421">
    <property type="entry name" value="NITRATE/NITRITE SENSOR PROTEIN NARX-RELATED"/>
    <property type="match status" value="1"/>
</dbReference>